<dbReference type="RefSeq" id="WP_090437661.1">
    <property type="nucleotide sequence ID" value="NZ_FOHU01000001.1"/>
</dbReference>
<keyword evidence="1" id="KW-0285">Flavoprotein</keyword>
<evidence type="ECO:0000256" key="1">
    <source>
        <dbReference type="ARBA" id="ARBA00022630"/>
    </source>
</evidence>
<keyword evidence="4" id="KW-0521">NADP</keyword>
<proteinExistence type="predicted"/>
<dbReference type="GO" id="GO:0016853">
    <property type="term" value="F:isomerase activity"/>
    <property type="evidence" value="ECO:0007669"/>
    <property type="project" value="UniProtKB-KW"/>
</dbReference>
<dbReference type="PANTHER" id="PTHR46091">
    <property type="entry name" value="BLR7054 PROTEIN"/>
    <property type="match status" value="1"/>
</dbReference>
<dbReference type="EMBL" id="FOHU01000001">
    <property type="protein sequence ID" value="SES63463.1"/>
    <property type="molecule type" value="Genomic_DNA"/>
</dbReference>
<sequence length="519" mass="58250">MSNNFKTEYDAVVVGAGNGGLTAAATLAGKGMKTLLLEQHNLPGGFATSFVRGRFEFEPSLHEISDFGPPDDKGNVRMLLEDRIGLDVEWIEVPEAYRLIVPNEKGGRIDATMPFGEEEFIAKMEEYVPGSKESVVKFIRLCEEVIDAFTYLAESKGNHDKKVLTKEYPNFLKTAPYTLQDVLDSLKMPYRAQKIITAYWCYIGVGVKDMSFTIFGAMFYRYITKQAFIPRFRSHGYTTALDMKIRELGGDIQYNTKVEKIIIEKGQIVGVETSHGDVIKTNYVITNTSPHTVYNQLIYPKTEVPETALKTCNARKVGFSAFVVYLGLDKSAEELGIDEYSYFVYSTPDTNDIYKSFHSLGRPVGQATVCLNKTIPDCSPEGTSILYLTTLFSGDCWRDVEPKDYVKLKNKLAEEMIDEFEKALGINIRDSIEEIEVATPATFANYTGAFNGSVYGYEPVPWDSVLPRMMSMNDEKYIKGLDFSGGFAFRCHGYSSSLQSGETAALLTYRDFMEVKKSE</sequence>
<protein>
    <submittedName>
        <fullName evidence="7">Prolycopene isomerase</fullName>
    </submittedName>
</protein>
<dbReference type="GO" id="GO:0016491">
    <property type="term" value="F:oxidoreductase activity"/>
    <property type="evidence" value="ECO:0007669"/>
    <property type="project" value="InterPro"/>
</dbReference>
<dbReference type="Proteomes" id="UP000199568">
    <property type="component" value="Unassembled WGS sequence"/>
</dbReference>
<dbReference type="InterPro" id="IPR052206">
    <property type="entry name" value="Retinol_saturase"/>
</dbReference>
<keyword evidence="8" id="KW-1185">Reference proteome</keyword>
<organism evidence="7 8">
    <name type="scientific">Natronincola peptidivorans</name>
    <dbReference type="NCBI Taxonomy" id="426128"/>
    <lineage>
        <taxon>Bacteria</taxon>
        <taxon>Bacillati</taxon>
        <taxon>Bacillota</taxon>
        <taxon>Clostridia</taxon>
        <taxon>Peptostreptococcales</taxon>
        <taxon>Natronincolaceae</taxon>
        <taxon>Natronincola</taxon>
    </lineage>
</organism>
<keyword evidence="5" id="KW-0520">NAD</keyword>
<evidence type="ECO:0000256" key="4">
    <source>
        <dbReference type="ARBA" id="ARBA00022857"/>
    </source>
</evidence>
<dbReference type="PANTHER" id="PTHR46091:SF3">
    <property type="entry name" value="AMINE OXIDASE DOMAIN-CONTAINING PROTEIN"/>
    <property type="match status" value="1"/>
</dbReference>
<dbReference type="Gene3D" id="3.50.50.60">
    <property type="entry name" value="FAD/NAD(P)-binding domain"/>
    <property type="match status" value="2"/>
</dbReference>
<gene>
    <name evidence="7" type="ORF">SAMN05660297_00015</name>
</gene>
<dbReference type="SUPFAM" id="SSF51905">
    <property type="entry name" value="FAD/NAD(P)-binding domain"/>
    <property type="match status" value="1"/>
</dbReference>
<evidence type="ECO:0000256" key="2">
    <source>
        <dbReference type="ARBA" id="ARBA00022729"/>
    </source>
</evidence>
<evidence type="ECO:0000313" key="8">
    <source>
        <dbReference type="Proteomes" id="UP000199568"/>
    </source>
</evidence>
<dbReference type="Pfam" id="PF01593">
    <property type="entry name" value="Amino_oxidase"/>
    <property type="match status" value="1"/>
</dbReference>
<evidence type="ECO:0000256" key="5">
    <source>
        <dbReference type="ARBA" id="ARBA00023027"/>
    </source>
</evidence>
<dbReference type="InterPro" id="IPR036188">
    <property type="entry name" value="FAD/NAD-bd_sf"/>
</dbReference>
<evidence type="ECO:0000313" key="7">
    <source>
        <dbReference type="EMBL" id="SES63463.1"/>
    </source>
</evidence>
<dbReference type="OrthoDB" id="9814556at2"/>
<evidence type="ECO:0000256" key="3">
    <source>
        <dbReference type="ARBA" id="ARBA00022827"/>
    </source>
</evidence>
<name>A0A1H9Y513_9FIRM</name>
<feature type="domain" description="Amine oxidase" evidence="6">
    <location>
        <begin position="20"/>
        <end position="431"/>
    </location>
</feature>
<reference evidence="7 8" key="1">
    <citation type="submission" date="2016-10" db="EMBL/GenBank/DDBJ databases">
        <authorList>
            <person name="de Groot N.N."/>
        </authorList>
    </citation>
    <scope>NUCLEOTIDE SEQUENCE [LARGE SCALE GENOMIC DNA]</scope>
    <source>
        <strain evidence="7 8">DSM 18979</strain>
    </source>
</reference>
<evidence type="ECO:0000259" key="6">
    <source>
        <dbReference type="Pfam" id="PF01593"/>
    </source>
</evidence>
<keyword evidence="2" id="KW-0732">Signal</keyword>
<dbReference type="AlphaFoldDB" id="A0A1H9Y513"/>
<dbReference type="InterPro" id="IPR002937">
    <property type="entry name" value="Amino_oxidase"/>
</dbReference>
<keyword evidence="3" id="KW-0274">FAD</keyword>
<dbReference type="STRING" id="426128.SAMN05660297_00015"/>
<keyword evidence="7" id="KW-0413">Isomerase</keyword>
<accession>A0A1H9Y513</accession>